<dbReference type="EMBL" id="QUTH01002577">
    <property type="protein sequence ID" value="RHZ25187.1"/>
    <property type="molecule type" value="Genomic_DNA"/>
</dbReference>
<feature type="non-terminal residue" evidence="1">
    <location>
        <position position="1"/>
    </location>
</feature>
<evidence type="ECO:0000313" key="1">
    <source>
        <dbReference type="EMBL" id="RHZ25187.1"/>
    </source>
</evidence>
<dbReference type="AlphaFoldDB" id="A0A418F809"/>
<dbReference type="Proteomes" id="UP000285430">
    <property type="component" value="Unassembled WGS sequence"/>
</dbReference>
<accession>A0A418F809</accession>
<reference evidence="1 2" key="1">
    <citation type="submission" date="2018-08" db="EMBL/GenBank/DDBJ databases">
        <title>Aphanomyces genome sequencing and annotation.</title>
        <authorList>
            <person name="Minardi D."/>
            <person name="Oidtmann B."/>
            <person name="Van Der Giezen M."/>
            <person name="Studholme D.J."/>
        </authorList>
    </citation>
    <scope>NUCLEOTIDE SEQUENCE [LARGE SCALE GENOMIC DNA]</scope>
    <source>
        <strain evidence="1 2">Da</strain>
    </source>
</reference>
<evidence type="ECO:0000313" key="2">
    <source>
        <dbReference type="Proteomes" id="UP000285430"/>
    </source>
</evidence>
<protein>
    <submittedName>
        <fullName evidence="1">Uncharacterized protein</fullName>
    </submittedName>
</protein>
<name>A0A418F809_APHAT</name>
<organism evidence="1 2">
    <name type="scientific">Aphanomyces astaci</name>
    <name type="common">Crayfish plague agent</name>
    <dbReference type="NCBI Taxonomy" id="112090"/>
    <lineage>
        <taxon>Eukaryota</taxon>
        <taxon>Sar</taxon>
        <taxon>Stramenopiles</taxon>
        <taxon>Oomycota</taxon>
        <taxon>Saprolegniomycetes</taxon>
        <taxon>Saprolegniales</taxon>
        <taxon>Verrucalvaceae</taxon>
        <taxon>Aphanomyces</taxon>
    </lineage>
</organism>
<proteinExistence type="predicted"/>
<sequence>EVLRREEAGLNLRYMNASKTALVIPVSQPIVEIFIGEMLFNPELDEDNEESEPIIKANALTLFHVQQDGSYVANIINPKLYELVLKDTSSSLLCDLPTQPALGFAAAW</sequence>
<gene>
    <name evidence="1" type="ORF">DYB37_011061</name>
</gene>
<comment type="caution">
    <text evidence="1">The sequence shown here is derived from an EMBL/GenBank/DDBJ whole genome shotgun (WGS) entry which is preliminary data.</text>
</comment>